<accession>A0A0W0FXQ6</accession>
<name>A0A0W0FXQ6_MONRR</name>
<evidence type="ECO:0000313" key="4">
    <source>
        <dbReference type="Proteomes" id="UP000054988"/>
    </source>
</evidence>
<dbReference type="InterPro" id="IPR045358">
    <property type="entry name" value="Ty3_capsid"/>
</dbReference>
<comment type="caution">
    <text evidence="3">The sequence shown here is derived from an EMBL/GenBank/DDBJ whole genome shotgun (WGS) entry which is preliminary data.</text>
</comment>
<feature type="region of interest" description="Disordered" evidence="1">
    <location>
        <begin position="1"/>
        <end position="51"/>
    </location>
</feature>
<feature type="domain" description="Ty3 transposon capsid-like protein" evidence="2">
    <location>
        <begin position="96"/>
        <end position="210"/>
    </location>
</feature>
<gene>
    <name evidence="3" type="ORF">WG66_6429</name>
</gene>
<organism evidence="3 4">
    <name type="scientific">Moniliophthora roreri</name>
    <name type="common">Frosty pod rot fungus</name>
    <name type="synonym">Monilia roreri</name>
    <dbReference type="NCBI Taxonomy" id="221103"/>
    <lineage>
        <taxon>Eukaryota</taxon>
        <taxon>Fungi</taxon>
        <taxon>Dikarya</taxon>
        <taxon>Basidiomycota</taxon>
        <taxon>Agaricomycotina</taxon>
        <taxon>Agaricomycetes</taxon>
        <taxon>Agaricomycetidae</taxon>
        <taxon>Agaricales</taxon>
        <taxon>Marasmiineae</taxon>
        <taxon>Marasmiaceae</taxon>
        <taxon>Moniliophthora</taxon>
    </lineage>
</organism>
<dbReference type="Proteomes" id="UP000054988">
    <property type="component" value="Unassembled WGS sequence"/>
</dbReference>
<dbReference type="AlphaFoldDB" id="A0A0W0FXQ6"/>
<proteinExistence type="predicted"/>
<evidence type="ECO:0000256" key="1">
    <source>
        <dbReference type="SAM" id="MobiDB-lite"/>
    </source>
</evidence>
<sequence length="225" mass="24878">MSGTVPGQFKGLGQGGMNTNGRGTSADNSGANGNPSSHFVPPDWAPSAEHPTPPAVTWTDLFNVYHTVTQMGVSMNAITTHLSGLKTLDEGPKGIAKFKEPKPFDGKTSSVTRFLQDIRNTIQLSCRSLISDHDKCLYFSTYLGPGAPKEWYNSVELHNRELLDDFEKFVESFKKHFGNSNIVATAQNKLNELYQTGSAAQYIAHFNEWVIHLNLTDVSKIHMLY</sequence>
<protein>
    <recommendedName>
        <fullName evidence="2">Ty3 transposon capsid-like protein domain-containing protein</fullName>
    </recommendedName>
</protein>
<dbReference type="Pfam" id="PF19259">
    <property type="entry name" value="Ty3_capsid"/>
    <property type="match status" value="1"/>
</dbReference>
<evidence type="ECO:0000259" key="2">
    <source>
        <dbReference type="Pfam" id="PF19259"/>
    </source>
</evidence>
<feature type="compositionally biased region" description="Polar residues" evidence="1">
    <location>
        <begin position="19"/>
        <end position="37"/>
    </location>
</feature>
<dbReference type="EMBL" id="LATX01001527">
    <property type="protein sequence ID" value="KTB40990.1"/>
    <property type="molecule type" value="Genomic_DNA"/>
</dbReference>
<evidence type="ECO:0000313" key="3">
    <source>
        <dbReference type="EMBL" id="KTB40990.1"/>
    </source>
</evidence>
<reference evidence="3 4" key="1">
    <citation type="submission" date="2015-12" db="EMBL/GenBank/DDBJ databases">
        <title>Draft genome sequence of Moniliophthora roreri, the causal agent of frosty pod rot of cacao.</title>
        <authorList>
            <person name="Aime M.C."/>
            <person name="Diaz-Valderrama J.R."/>
            <person name="Kijpornyongpan T."/>
            <person name="Phillips-Mora W."/>
        </authorList>
    </citation>
    <scope>NUCLEOTIDE SEQUENCE [LARGE SCALE GENOMIC DNA]</scope>
    <source>
        <strain evidence="3 4">MCA 2952</strain>
    </source>
</reference>